<dbReference type="AlphaFoldDB" id="A0A3N4Z0Q5"/>
<feature type="domain" description="Ribbon-helix-helix protein CopG" evidence="1">
    <location>
        <begin position="3"/>
        <end position="37"/>
    </location>
</feature>
<sequence length="84" mass="9280">MSHRTQITLEDEQYERLLAESRASGLGLAELVRRAIDRTYGGADVDAFTQALEASFGSLADKETDGAAYVETIRPGRGDRFAEW</sequence>
<dbReference type="InterPro" id="IPR002145">
    <property type="entry name" value="CopG"/>
</dbReference>
<accession>A0A3N4Z0Q5</accession>
<dbReference type="RefSeq" id="WP_123812938.1">
    <property type="nucleotide sequence ID" value="NZ_RKQZ01000001.1"/>
</dbReference>
<dbReference type="GO" id="GO:0006355">
    <property type="term" value="P:regulation of DNA-templated transcription"/>
    <property type="evidence" value="ECO:0007669"/>
    <property type="project" value="InterPro"/>
</dbReference>
<evidence type="ECO:0000259" key="1">
    <source>
        <dbReference type="Pfam" id="PF01402"/>
    </source>
</evidence>
<dbReference type="CDD" id="cd21631">
    <property type="entry name" value="RHH_CopG_NikR-like"/>
    <property type="match status" value="1"/>
</dbReference>
<dbReference type="OrthoDB" id="3837976at2"/>
<keyword evidence="3" id="KW-1185">Reference proteome</keyword>
<organism evidence="2 3">
    <name type="scientific">Myceligenerans xiligouense</name>
    <dbReference type="NCBI Taxonomy" id="253184"/>
    <lineage>
        <taxon>Bacteria</taxon>
        <taxon>Bacillati</taxon>
        <taxon>Actinomycetota</taxon>
        <taxon>Actinomycetes</taxon>
        <taxon>Micrococcales</taxon>
        <taxon>Promicromonosporaceae</taxon>
        <taxon>Myceligenerans</taxon>
    </lineage>
</organism>
<reference evidence="2 3" key="1">
    <citation type="submission" date="2018-11" db="EMBL/GenBank/DDBJ databases">
        <title>Sequencing the genomes of 1000 actinobacteria strains.</title>
        <authorList>
            <person name="Klenk H.-P."/>
        </authorList>
    </citation>
    <scope>NUCLEOTIDE SEQUENCE [LARGE SCALE GENOMIC DNA]</scope>
    <source>
        <strain evidence="2 3">DSM 15700</strain>
    </source>
</reference>
<gene>
    <name evidence="2" type="ORF">EDD34_0226</name>
</gene>
<dbReference type="Proteomes" id="UP000280501">
    <property type="component" value="Unassembled WGS sequence"/>
</dbReference>
<protein>
    <submittedName>
        <fullName evidence="2">Ribbon-helix-helix CopG family protein</fullName>
    </submittedName>
</protein>
<dbReference type="Pfam" id="PF01402">
    <property type="entry name" value="RHH_1"/>
    <property type="match status" value="1"/>
</dbReference>
<comment type="caution">
    <text evidence="2">The sequence shown here is derived from an EMBL/GenBank/DDBJ whole genome shotgun (WGS) entry which is preliminary data.</text>
</comment>
<evidence type="ECO:0000313" key="3">
    <source>
        <dbReference type="Proteomes" id="UP000280501"/>
    </source>
</evidence>
<dbReference type="EMBL" id="RKQZ01000001">
    <property type="protein sequence ID" value="RPF19668.1"/>
    <property type="molecule type" value="Genomic_DNA"/>
</dbReference>
<evidence type="ECO:0000313" key="2">
    <source>
        <dbReference type="EMBL" id="RPF19668.1"/>
    </source>
</evidence>
<proteinExistence type="predicted"/>
<name>A0A3N4Z0Q5_9MICO</name>